<comment type="caution">
    <text evidence="3">The sequence shown here is derived from an EMBL/GenBank/DDBJ whole genome shotgun (WGS) entry which is preliminary data.</text>
</comment>
<dbReference type="PANTHER" id="PTHR47976:SF108">
    <property type="entry name" value="G-TYPE LECTIN S-RECEPTOR-LIKE SERINE_THREONINE-PROTEIN KINASE LECRK1"/>
    <property type="match status" value="1"/>
</dbReference>
<dbReference type="OrthoDB" id="5857966at2759"/>
<dbReference type="GO" id="GO:0004672">
    <property type="term" value="F:protein kinase activity"/>
    <property type="evidence" value="ECO:0007669"/>
    <property type="project" value="InterPro"/>
</dbReference>
<protein>
    <recommendedName>
        <fullName evidence="2">Protein kinase domain-containing protein</fullName>
    </recommendedName>
</protein>
<feature type="domain" description="Protein kinase" evidence="2">
    <location>
        <begin position="1"/>
        <end position="119"/>
    </location>
</feature>
<proteinExistence type="predicted"/>
<evidence type="ECO:0000256" key="1">
    <source>
        <dbReference type="ARBA" id="ARBA00022729"/>
    </source>
</evidence>
<evidence type="ECO:0000313" key="4">
    <source>
        <dbReference type="Proteomes" id="UP000737018"/>
    </source>
</evidence>
<sequence length="130" mass="15181">MIRRTKGYIVPESFRNRPITPKVDIYSFGVLLLEIICCRKNVKPSVEDKNQIIPVDWAYDKYKEGRMDLLVENVEEAMNDMKRVEKFVTTSIWRIQEDPLLRPSMKNVLQMLEDATEVLGRTCPFPTTSV</sequence>
<dbReference type="PROSITE" id="PS50011">
    <property type="entry name" value="PROTEIN_KINASE_DOM"/>
    <property type="match status" value="1"/>
</dbReference>
<dbReference type="GO" id="GO:0005524">
    <property type="term" value="F:ATP binding"/>
    <property type="evidence" value="ECO:0007669"/>
    <property type="project" value="InterPro"/>
</dbReference>
<evidence type="ECO:0000259" key="2">
    <source>
        <dbReference type="PROSITE" id="PS50011"/>
    </source>
</evidence>
<gene>
    <name evidence="3" type="ORF">CMV_024084</name>
</gene>
<accession>A0A8J4QEW3</accession>
<reference evidence="3" key="1">
    <citation type="submission" date="2020-03" db="EMBL/GenBank/DDBJ databases">
        <title>Castanea mollissima Vanexum genome sequencing.</title>
        <authorList>
            <person name="Staton M."/>
        </authorList>
    </citation>
    <scope>NUCLEOTIDE SEQUENCE</scope>
    <source>
        <tissue evidence="3">Leaf</tissue>
    </source>
</reference>
<dbReference type="Proteomes" id="UP000737018">
    <property type="component" value="Unassembled WGS sequence"/>
</dbReference>
<evidence type="ECO:0000313" key="3">
    <source>
        <dbReference type="EMBL" id="KAF3950122.1"/>
    </source>
</evidence>
<dbReference type="Pfam" id="PF07714">
    <property type="entry name" value="PK_Tyr_Ser-Thr"/>
    <property type="match status" value="1"/>
</dbReference>
<dbReference type="InterPro" id="IPR011009">
    <property type="entry name" value="Kinase-like_dom_sf"/>
</dbReference>
<dbReference type="SUPFAM" id="SSF56112">
    <property type="entry name" value="Protein kinase-like (PK-like)"/>
    <property type="match status" value="1"/>
</dbReference>
<dbReference type="EMBL" id="JRKL02005663">
    <property type="protein sequence ID" value="KAF3950122.1"/>
    <property type="molecule type" value="Genomic_DNA"/>
</dbReference>
<keyword evidence="4" id="KW-1185">Reference proteome</keyword>
<dbReference type="InterPro" id="IPR000719">
    <property type="entry name" value="Prot_kinase_dom"/>
</dbReference>
<dbReference type="PANTHER" id="PTHR47976">
    <property type="entry name" value="G-TYPE LECTIN S-RECEPTOR-LIKE SERINE/THREONINE-PROTEIN KINASE SD2-5"/>
    <property type="match status" value="1"/>
</dbReference>
<dbReference type="Gene3D" id="1.10.510.10">
    <property type="entry name" value="Transferase(Phosphotransferase) domain 1"/>
    <property type="match status" value="1"/>
</dbReference>
<dbReference type="AlphaFoldDB" id="A0A8J4QEW3"/>
<organism evidence="3 4">
    <name type="scientific">Castanea mollissima</name>
    <name type="common">Chinese chestnut</name>
    <dbReference type="NCBI Taxonomy" id="60419"/>
    <lineage>
        <taxon>Eukaryota</taxon>
        <taxon>Viridiplantae</taxon>
        <taxon>Streptophyta</taxon>
        <taxon>Embryophyta</taxon>
        <taxon>Tracheophyta</taxon>
        <taxon>Spermatophyta</taxon>
        <taxon>Magnoliopsida</taxon>
        <taxon>eudicotyledons</taxon>
        <taxon>Gunneridae</taxon>
        <taxon>Pentapetalae</taxon>
        <taxon>rosids</taxon>
        <taxon>fabids</taxon>
        <taxon>Fagales</taxon>
        <taxon>Fagaceae</taxon>
        <taxon>Castanea</taxon>
    </lineage>
</organism>
<name>A0A8J4QEW3_9ROSI</name>
<dbReference type="InterPro" id="IPR051343">
    <property type="entry name" value="G-type_lectin_kinases/EP1-like"/>
</dbReference>
<dbReference type="InterPro" id="IPR001245">
    <property type="entry name" value="Ser-Thr/Tyr_kinase_cat_dom"/>
</dbReference>
<keyword evidence="1" id="KW-0732">Signal</keyword>